<sequence length="86" mass="9495">MSSTANQPDGTSEIQEAGSSIEQQHQQEEGQQPQEPSIEPTTQAAEIDPDLSADTHRHFAEARSTPILIFQLFSSVVLNVLFFARK</sequence>
<dbReference type="Proteomes" id="UP000054107">
    <property type="component" value="Unassembled WGS sequence"/>
</dbReference>
<organism evidence="3 4">
    <name type="scientific">Parasitella parasitica</name>
    <dbReference type="NCBI Taxonomy" id="35722"/>
    <lineage>
        <taxon>Eukaryota</taxon>
        <taxon>Fungi</taxon>
        <taxon>Fungi incertae sedis</taxon>
        <taxon>Mucoromycota</taxon>
        <taxon>Mucoromycotina</taxon>
        <taxon>Mucoromycetes</taxon>
        <taxon>Mucorales</taxon>
        <taxon>Mucorineae</taxon>
        <taxon>Mucoraceae</taxon>
        <taxon>Parasitella</taxon>
    </lineage>
</organism>
<feature type="compositionally biased region" description="Low complexity" evidence="1">
    <location>
        <begin position="18"/>
        <end position="40"/>
    </location>
</feature>
<keyword evidence="4" id="KW-1185">Reference proteome</keyword>
<evidence type="ECO:0000313" key="4">
    <source>
        <dbReference type="Proteomes" id="UP000054107"/>
    </source>
</evidence>
<evidence type="ECO:0000256" key="2">
    <source>
        <dbReference type="SAM" id="Phobius"/>
    </source>
</evidence>
<name>A0A0B7NEC6_9FUNG</name>
<dbReference type="OrthoDB" id="5599753at2759"/>
<evidence type="ECO:0000256" key="1">
    <source>
        <dbReference type="SAM" id="MobiDB-lite"/>
    </source>
</evidence>
<feature type="transmembrane region" description="Helical" evidence="2">
    <location>
        <begin position="67"/>
        <end position="84"/>
    </location>
</feature>
<evidence type="ECO:0000313" key="3">
    <source>
        <dbReference type="EMBL" id="CEP13296.1"/>
    </source>
</evidence>
<protein>
    <submittedName>
        <fullName evidence="3">Uncharacterized protein</fullName>
    </submittedName>
</protein>
<feature type="compositionally biased region" description="Polar residues" evidence="1">
    <location>
        <begin position="1"/>
        <end position="14"/>
    </location>
</feature>
<dbReference type="AlphaFoldDB" id="A0A0B7NEC6"/>
<keyword evidence="2" id="KW-0812">Transmembrane</keyword>
<dbReference type="EMBL" id="LN729513">
    <property type="protein sequence ID" value="CEP13296.1"/>
    <property type="molecule type" value="Genomic_DNA"/>
</dbReference>
<feature type="region of interest" description="Disordered" evidence="1">
    <location>
        <begin position="1"/>
        <end position="58"/>
    </location>
</feature>
<dbReference type="STRING" id="35722.A0A0B7NEC6"/>
<accession>A0A0B7NEC6</accession>
<gene>
    <name evidence="3" type="primary">PARPA_07351.1 scaffold 27460</name>
</gene>
<keyword evidence="2" id="KW-1133">Transmembrane helix</keyword>
<reference evidence="3 4" key="1">
    <citation type="submission" date="2014-09" db="EMBL/GenBank/DDBJ databases">
        <authorList>
            <person name="Ellenberger Sabrina"/>
        </authorList>
    </citation>
    <scope>NUCLEOTIDE SEQUENCE [LARGE SCALE GENOMIC DNA]</scope>
    <source>
        <strain evidence="3 4">CBS 412.66</strain>
    </source>
</reference>
<proteinExistence type="predicted"/>
<keyword evidence="2" id="KW-0472">Membrane</keyword>